<reference evidence="2" key="1">
    <citation type="submission" date="2020-10" db="EMBL/GenBank/DDBJ databases">
        <authorList>
            <person name="Castelo-Branco R."/>
            <person name="Eusebio N."/>
            <person name="Adriana R."/>
            <person name="Vieira A."/>
            <person name="Brugerolle De Fraissinette N."/>
            <person name="Rezende De Castro R."/>
            <person name="Schneider M.P."/>
            <person name="Vasconcelos V."/>
            <person name="Leao P.N."/>
        </authorList>
    </citation>
    <scope>NUCLEOTIDE SEQUENCE</scope>
    <source>
        <strain evidence="2">LEGE 11479</strain>
    </source>
</reference>
<organism evidence="2 3">
    <name type="scientific">Leptolyngbya cf. ectocarpi LEGE 11479</name>
    <dbReference type="NCBI Taxonomy" id="1828722"/>
    <lineage>
        <taxon>Bacteria</taxon>
        <taxon>Bacillati</taxon>
        <taxon>Cyanobacteriota</taxon>
        <taxon>Cyanophyceae</taxon>
        <taxon>Leptolyngbyales</taxon>
        <taxon>Leptolyngbyaceae</taxon>
        <taxon>Leptolyngbya group</taxon>
        <taxon>Leptolyngbya</taxon>
    </lineage>
</organism>
<dbReference type="PANTHER" id="PTHR42791">
    <property type="entry name" value="GNAT FAMILY ACETYLTRANSFERASE"/>
    <property type="match status" value="1"/>
</dbReference>
<proteinExistence type="predicted"/>
<dbReference type="Gene3D" id="3.40.630.30">
    <property type="match status" value="1"/>
</dbReference>
<dbReference type="PANTHER" id="PTHR42791:SF1">
    <property type="entry name" value="N-ACETYLTRANSFERASE DOMAIN-CONTAINING PROTEIN"/>
    <property type="match status" value="1"/>
</dbReference>
<dbReference type="Pfam" id="PF00583">
    <property type="entry name" value="Acetyltransf_1"/>
    <property type="match status" value="1"/>
</dbReference>
<sequence>MIAPYPHYPGHTVVRQVAPTEQKYVIASLVLAFHNDPASRWLYPDPHQYLTYFPKFLKAFGGKAFDHNTVHCCNNYAGAALWYPPDIEPDIEPVVQLVQKSVLQAKQSDVFSVFEQMDRYHPKYPHWYLAFIGVEPTQQSKGHGSALMRSVLKTCDRDRVPAYLESSKPTNLSFYQRHGFEVLGTIQVGTSPPIFPMLRRPL</sequence>
<dbReference type="SUPFAM" id="SSF55729">
    <property type="entry name" value="Acyl-CoA N-acyltransferases (Nat)"/>
    <property type="match status" value="1"/>
</dbReference>
<dbReference type="InterPro" id="IPR000182">
    <property type="entry name" value="GNAT_dom"/>
</dbReference>
<dbReference type="EMBL" id="JADEXP010000287">
    <property type="protein sequence ID" value="MBE9069534.1"/>
    <property type="molecule type" value="Genomic_DNA"/>
</dbReference>
<dbReference type="AlphaFoldDB" id="A0A929FC13"/>
<evidence type="ECO:0000259" key="1">
    <source>
        <dbReference type="PROSITE" id="PS51186"/>
    </source>
</evidence>
<dbReference type="InterPro" id="IPR052523">
    <property type="entry name" value="Trichothecene_AcTrans"/>
</dbReference>
<evidence type="ECO:0000313" key="2">
    <source>
        <dbReference type="EMBL" id="MBE9069534.1"/>
    </source>
</evidence>
<evidence type="ECO:0000313" key="3">
    <source>
        <dbReference type="Proteomes" id="UP000615026"/>
    </source>
</evidence>
<gene>
    <name evidence="2" type="ORF">IQ260_23080</name>
</gene>
<feature type="domain" description="N-acetyltransferase" evidence="1">
    <location>
        <begin position="119"/>
        <end position="201"/>
    </location>
</feature>
<accession>A0A929FC13</accession>
<protein>
    <submittedName>
        <fullName evidence="2">GNAT family N-acetyltransferase</fullName>
    </submittedName>
</protein>
<name>A0A929FC13_LEPEC</name>
<keyword evidence="3" id="KW-1185">Reference proteome</keyword>
<comment type="caution">
    <text evidence="2">The sequence shown here is derived from an EMBL/GenBank/DDBJ whole genome shotgun (WGS) entry which is preliminary data.</text>
</comment>
<dbReference type="GO" id="GO:0016747">
    <property type="term" value="F:acyltransferase activity, transferring groups other than amino-acyl groups"/>
    <property type="evidence" value="ECO:0007669"/>
    <property type="project" value="InterPro"/>
</dbReference>
<dbReference type="InterPro" id="IPR016181">
    <property type="entry name" value="Acyl_CoA_acyltransferase"/>
</dbReference>
<dbReference type="Proteomes" id="UP000615026">
    <property type="component" value="Unassembled WGS sequence"/>
</dbReference>
<dbReference type="PROSITE" id="PS51186">
    <property type="entry name" value="GNAT"/>
    <property type="match status" value="1"/>
</dbReference>
<dbReference type="CDD" id="cd04301">
    <property type="entry name" value="NAT_SF"/>
    <property type="match status" value="1"/>
</dbReference>